<name>A0A2I7SFU3_9FLAO</name>
<keyword evidence="2" id="KW-1185">Reference proteome</keyword>
<dbReference type="EMBL" id="CP025938">
    <property type="protein sequence ID" value="AUS04776.1"/>
    <property type="molecule type" value="Genomic_DNA"/>
</dbReference>
<dbReference type="RefSeq" id="WP_102994851.1">
    <property type="nucleotide sequence ID" value="NZ_CP025938.1"/>
</dbReference>
<proteinExistence type="predicted"/>
<gene>
    <name evidence="1" type="ORF">C1A40_04480</name>
</gene>
<sequence length="79" mass="8796">MVDNNNNINWIIENFKDGTNLSEFDLVFEMSTNLDDLTNASTVKSGNTFTVKINANTLADRTTLGLARTIIHEGIHARL</sequence>
<dbReference type="OrthoDB" id="1450227at2"/>
<accession>A0A2I7SFU3</accession>
<protein>
    <recommendedName>
        <fullName evidence="3">SprT-like domain-containing protein</fullName>
    </recommendedName>
</protein>
<dbReference type="Proteomes" id="UP000236592">
    <property type="component" value="Chromosome"/>
</dbReference>
<evidence type="ECO:0000313" key="1">
    <source>
        <dbReference type="EMBL" id="AUS04776.1"/>
    </source>
</evidence>
<dbReference type="AlphaFoldDB" id="A0A2I7SFU3"/>
<dbReference type="KEGG" id="taj:C1A40_04480"/>
<evidence type="ECO:0008006" key="3">
    <source>
        <dbReference type="Google" id="ProtNLM"/>
    </source>
</evidence>
<reference evidence="2" key="1">
    <citation type="submission" date="2018-01" db="EMBL/GenBank/DDBJ databases">
        <title>Complete genome of Tamlana sp. UJ94.</title>
        <authorList>
            <person name="Jung J."/>
            <person name="Chung D."/>
            <person name="Bae S.S."/>
            <person name="Baek K."/>
        </authorList>
    </citation>
    <scope>NUCLEOTIDE SEQUENCE [LARGE SCALE GENOMIC DNA]</scope>
    <source>
        <strain evidence="2">UJ94</strain>
    </source>
</reference>
<evidence type="ECO:0000313" key="2">
    <source>
        <dbReference type="Proteomes" id="UP000236592"/>
    </source>
</evidence>
<organism evidence="1 2">
    <name type="scientific">Pseudotamlana carrageenivorans</name>
    <dbReference type="NCBI Taxonomy" id="2069432"/>
    <lineage>
        <taxon>Bacteria</taxon>
        <taxon>Pseudomonadati</taxon>
        <taxon>Bacteroidota</taxon>
        <taxon>Flavobacteriia</taxon>
        <taxon>Flavobacteriales</taxon>
        <taxon>Flavobacteriaceae</taxon>
        <taxon>Pseudotamlana</taxon>
    </lineage>
</organism>